<evidence type="ECO:0000256" key="3">
    <source>
        <dbReference type="PIRSR" id="PIRSR005384-1"/>
    </source>
</evidence>
<protein>
    <submittedName>
        <fullName evidence="4">Ribose-5-phosphate isomerase B</fullName>
        <ecNumber evidence="4">5.3.1.6</ecNumber>
    </submittedName>
</protein>
<dbReference type="GO" id="GO:0019316">
    <property type="term" value="P:D-allose catabolic process"/>
    <property type="evidence" value="ECO:0007669"/>
    <property type="project" value="TreeGrafter"/>
</dbReference>
<dbReference type="Gene3D" id="3.40.1400.10">
    <property type="entry name" value="Sugar-phosphate isomerase, RpiB/LacA/LacB"/>
    <property type="match status" value="1"/>
</dbReference>
<feature type="active site" description="Proton acceptor" evidence="3">
    <location>
        <position position="65"/>
    </location>
</feature>
<keyword evidence="2 4" id="KW-0413">Isomerase</keyword>
<accession>A0AAU7ASX1</accession>
<dbReference type="NCBIfam" id="TIGR00689">
    <property type="entry name" value="rpiB_lacA_lacB"/>
    <property type="match status" value="1"/>
</dbReference>
<comment type="similarity">
    <text evidence="1">Belongs to the LacAB/RpiB family.</text>
</comment>
<proteinExistence type="inferred from homology"/>
<gene>
    <name evidence="4" type="primary">rpiB_1</name>
    <name evidence="4" type="ORF">DSM112329_01586</name>
</gene>
<evidence type="ECO:0000256" key="2">
    <source>
        <dbReference type="ARBA" id="ARBA00023235"/>
    </source>
</evidence>
<reference evidence="4" key="1">
    <citation type="submission" date="2022-12" db="EMBL/GenBank/DDBJ databases">
        <title>Paraconexibacter alkalitolerans sp. nov. and Baekduia alba sp. nov., isolated from soil and emended description of the genera Paraconexibacter (Chun et al., 2020) and Baekduia (An et al., 2020).</title>
        <authorList>
            <person name="Vieira S."/>
            <person name="Huber K.J."/>
            <person name="Geppert A."/>
            <person name="Wolf J."/>
            <person name="Neumann-Schaal M."/>
            <person name="Muesken M."/>
            <person name="Overmann J."/>
        </authorList>
    </citation>
    <scope>NUCLEOTIDE SEQUENCE</scope>
    <source>
        <strain evidence="4">AEG42_29</strain>
    </source>
</reference>
<dbReference type="InterPro" id="IPR036569">
    <property type="entry name" value="RpiB_LacA_LacB_sf"/>
</dbReference>
<dbReference type="EC" id="5.3.1.6" evidence="4"/>
<dbReference type="Pfam" id="PF02502">
    <property type="entry name" value="LacAB_rpiB"/>
    <property type="match status" value="1"/>
</dbReference>
<dbReference type="AlphaFoldDB" id="A0AAU7ASX1"/>
<dbReference type="PANTHER" id="PTHR30345:SF0">
    <property type="entry name" value="DNA DAMAGE-REPAIR_TOLERATION PROTEIN DRT102"/>
    <property type="match status" value="1"/>
</dbReference>
<organism evidence="4">
    <name type="scientific">Paraconexibacter sp. AEG42_29</name>
    <dbReference type="NCBI Taxonomy" id="2997339"/>
    <lineage>
        <taxon>Bacteria</taxon>
        <taxon>Bacillati</taxon>
        <taxon>Actinomycetota</taxon>
        <taxon>Thermoleophilia</taxon>
        <taxon>Solirubrobacterales</taxon>
        <taxon>Paraconexibacteraceae</taxon>
        <taxon>Paraconexibacter</taxon>
    </lineage>
</organism>
<dbReference type="GO" id="GO:0004751">
    <property type="term" value="F:ribose-5-phosphate isomerase activity"/>
    <property type="evidence" value="ECO:0007669"/>
    <property type="project" value="UniProtKB-EC"/>
</dbReference>
<dbReference type="NCBIfam" id="NF004051">
    <property type="entry name" value="PRK05571.1"/>
    <property type="match status" value="1"/>
</dbReference>
<dbReference type="EMBL" id="CP114014">
    <property type="protein sequence ID" value="XAY04750.1"/>
    <property type="molecule type" value="Genomic_DNA"/>
</dbReference>
<dbReference type="GO" id="GO:0009052">
    <property type="term" value="P:pentose-phosphate shunt, non-oxidative branch"/>
    <property type="evidence" value="ECO:0007669"/>
    <property type="project" value="TreeGrafter"/>
</dbReference>
<name>A0AAU7ASX1_9ACTN</name>
<dbReference type="KEGG" id="parq:DSM112329_01586"/>
<dbReference type="PANTHER" id="PTHR30345">
    <property type="entry name" value="RIBOSE-5-PHOSPHATE ISOMERASE B"/>
    <property type="match status" value="1"/>
</dbReference>
<dbReference type="NCBIfam" id="TIGR01120">
    <property type="entry name" value="rpiB"/>
    <property type="match status" value="1"/>
</dbReference>
<dbReference type="RefSeq" id="WP_354701276.1">
    <property type="nucleotide sequence ID" value="NZ_CP114014.1"/>
</dbReference>
<dbReference type="InterPro" id="IPR003500">
    <property type="entry name" value="RpiB_LacA_LacB"/>
</dbReference>
<evidence type="ECO:0000313" key="4">
    <source>
        <dbReference type="EMBL" id="XAY04750.1"/>
    </source>
</evidence>
<evidence type="ECO:0000256" key="1">
    <source>
        <dbReference type="ARBA" id="ARBA00008754"/>
    </source>
</evidence>
<dbReference type="PIRSF" id="PIRSF005384">
    <property type="entry name" value="RpiB_LacA_B"/>
    <property type="match status" value="1"/>
</dbReference>
<dbReference type="InterPro" id="IPR004785">
    <property type="entry name" value="RpiB"/>
</dbReference>
<dbReference type="SUPFAM" id="SSF89623">
    <property type="entry name" value="Ribose/Galactose isomerase RpiB/AlsB"/>
    <property type="match status" value="1"/>
</dbReference>
<sequence>MRIAVGSDHAGFHLKEHVKAGLVDAGHEVLDVGTTTADSVDYPAFAREAAELVAGGGAQAGVIACGSGVGVSIVANKVAGIRAVNAHDTSEAEMSRRHNDANVVTLSGARLKPDEADAIVATFLATDFEGGRHARRVGQIDS</sequence>
<feature type="active site" description="Proton donor" evidence="3">
    <location>
        <position position="98"/>
    </location>
</feature>